<dbReference type="PANTHER" id="PTHR43265:SF1">
    <property type="entry name" value="ESTERASE ESTD"/>
    <property type="match status" value="1"/>
</dbReference>
<gene>
    <name evidence="2" type="ORF">BROFUL_01156</name>
</gene>
<reference evidence="2 3" key="1">
    <citation type="journal article" date="2013" name="BMC Microbiol.">
        <title>Identification of the type II cytochrome c maturation pathway in anammox bacteria by comparative genomics.</title>
        <authorList>
            <person name="Ferousi C."/>
            <person name="Speth D.R."/>
            <person name="Reimann J."/>
            <person name="Op den Camp H.J."/>
            <person name="Allen J.W."/>
            <person name="Keltjens J.T."/>
            <person name="Jetten M.S."/>
        </authorList>
    </citation>
    <scope>NUCLEOTIDE SEQUENCE [LARGE SCALE GENOMIC DNA]</scope>
    <source>
        <strain evidence="2">RU1</strain>
    </source>
</reference>
<keyword evidence="2" id="KW-0378">Hydrolase</keyword>
<dbReference type="SUPFAM" id="SSF53474">
    <property type="entry name" value="alpha/beta-Hydrolases"/>
    <property type="match status" value="1"/>
</dbReference>
<comment type="caution">
    <text evidence="2">The sequence shown here is derived from an EMBL/GenBank/DDBJ whole genome shotgun (WGS) entry which is preliminary data.</text>
</comment>
<dbReference type="Gene3D" id="3.40.50.1820">
    <property type="entry name" value="alpha/beta hydrolase"/>
    <property type="match status" value="1"/>
</dbReference>
<sequence length="312" mass="35528">MLNTLSENDWSKIDRFASRIDQEHNLHEKAFFFQHEGKRLFGILHRPLNISDGQRKIGIVMCQPYLVEPLITQRLEIDIARSLAQNGFSVFRFHYRGCGDSEGDFKDTTLSSQISDTAMAIKVFTEQEDLDSIGLLGIRLGGTVALMAAEVEKRIEFVVLCEPIIEPKSCFLDLFRTAKFSAVVRQEKIISTEQMIQHLMTHGMVTVLGYPLYKEIFVETASFNLMQSAKYFSGKTLLIQVSGLSIKVTKAFRDLGNQIQKNGGSCDITLIHERRLAWNFILHPPFRSEKIVQTILQWCKKLIVCPANKVII</sequence>
<evidence type="ECO:0000313" key="2">
    <source>
        <dbReference type="EMBL" id="KKO20131.1"/>
    </source>
</evidence>
<dbReference type="Pfam" id="PF12146">
    <property type="entry name" value="Hydrolase_4"/>
    <property type="match status" value="1"/>
</dbReference>
<accession>A0A0M2UYU0</accession>
<dbReference type="GO" id="GO:0052689">
    <property type="term" value="F:carboxylic ester hydrolase activity"/>
    <property type="evidence" value="ECO:0007669"/>
    <property type="project" value="TreeGrafter"/>
</dbReference>
<evidence type="ECO:0000313" key="3">
    <source>
        <dbReference type="Proteomes" id="UP000034954"/>
    </source>
</evidence>
<dbReference type="InterPro" id="IPR022742">
    <property type="entry name" value="Hydrolase_4"/>
</dbReference>
<name>A0A0M2UYU0_9BACT</name>
<evidence type="ECO:0000259" key="1">
    <source>
        <dbReference type="Pfam" id="PF12146"/>
    </source>
</evidence>
<dbReference type="Proteomes" id="UP000034954">
    <property type="component" value="Unassembled WGS sequence"/>
</dbReference>
<feature type="domain" description="Serine aminopeptidase S33" evidence="1">
    <location>
        <begin position="78"/>
        <end position="171"/>
    </location>
</feature>
<dbReference type="PANTHER" id="PTHR43265">
    <property type="entry name" value="ESTERASE ESTD"/>
    <property type="match status" value="1"/>
</dbReference>
<proteinExistence type="predicted"/>
<dbReference type="InterPro" id="IPR053145">
    <property type="entry name" value="AB_hydrolase_Est10"/>
</dbReference>
<dbReference type="InterPro" id="IPR029058">
    <property type="entry name" value="AB_hydrolase_fold"/>
</dbReference>
<keyword evidence="3" id="KW-1185">Reference proteome</keyword>
<protein>
    <submittedName>
        <fullName evidence="2">Alpha/beta hydrolase family protein</fullName>
    </submittedName>
</protein>
<organism evidence="2 3">
    <name type="scientific">Candidatus Brocadia fulgida</name>
    <dbReference type="NCBI Taxonomy" id="380242"/>
    <lineage>
        <taxon>Bacteria</taxon>
        <taxon>Pseudomonadati</taxon>
        <taxon>Planctomycetota</taxon>
        <taxon>Candidatus Brocadiia</taxon>
        <taxon>Candidatus Brocadiales</taxon>
        <taxon>Candidatus Brocadiaceae</taxon>
        <taxon>Candidatus Brocadia</taxon>
    </lineage>
</organism>
<dbReference type="EMBL" id="LAQJ01000124">
    <property type="protein sequence ID" value="KKO20131.1"/>
    <property type="molecule type" value="Genomic_DNA"/>
</dbReference>
<dbReference type="AlphaFoldDB" id="A0A0M2UYU0"/>